<gene>
    <name evidence="9" type="ORF">METZ01_LOCUS121018</name>
</gene>
<reference evidence="9" key="1">
    <citation type="submission" date="2018-05" db="EMBL/GenBank/DDBJ databases">
        <authorList>
            <person name="Lanie J.A."/>
            <person name="Ng W.-L."/>
            <person name="Kazmierczak K.M."/>
            <person name="Andrzejewski T.M."/>
            <person name="Davidsen T.M."/>
            <person name="Wayne K.J."/>
            <person name="Tettelin H."/>
            <person name="Glass J.I."/>
            <person name="Rusch D."/>
            <person name="Podicherti R."/>
            <person name="Tsui H.-C.T."/>
            <person name="Winkler M.E."/>
        </authorList>
    </citation>
    <scope>NUCLEOTIDE SEQUENCE</scope>
</reference>
<sequence>MLTVPIVIAYTGEMLLYQKGPVNDLLSSILGHQVNILWLANADTALLTVMVLEVWNWVPFSFIIMMAGLAALPDEPIEAAKILGASKWRIFVEIQLPLLRPVIVLALILRFLEAMAEFPKTWSLFQGGPGSATETIPTYLYIITWQYFEISKGAAMSYVILLIMVAIVLLAIQVLRREKMGLDQIYDNRKEQTA</sequence>
<dbReference type="AlphaFoldDB" id="A0A381XTR9"/>
<accession>A0A381XTR9</accession>
<evidence type="ECO:0000256" key="1">
    <source>
        <dbReference type="ARBA" id="ARBA00004651"/>
    </source>
</evidence>
<evidence type="ECO:0000259" key="8">
    <source>
        <dbReference type="PROSITE" id="PS50928"/>
    </source>
</evidence>
<dbReference type="SUPFAM" id="SSF161098">
    <property type="entry name" value="MetI-like"/>
    <property type="match status" value="1"/>
</dbReference>
<dbReference type="CDD" id="cd06261">
    <property type="entry name" value="TM_PBP2"/>
    <property type="match status" value="1"/>
</dbReference>
<evidence type="ECO:0000256" key="4">
    <source>
        <dbReference type="ARBA" id="ARBA00022692"/>
    </source>
</evidence>
<dbReference type="EMBL" id="UINC01016359">
    <property type="protein sequence ID" value="SVA68164.1"/>
    <property type="molecule type" value="Genomic_DNA"/>
</dbReference>
<organism evidence="9">
    <name type="scientific">marine metagenome</name>
    <dbReference type="NCBI Taxonomy" id="408172"/>
    <lineage>
        <taxon>unclassified sequences</taxon>
        <taxon>metagenomes</taxon>
        <taxon>ecological metagenomes</taxon>
    </lineage>
</organism>
<evidence type="ECO:0000313" key="9">
    <source>
        <dbReference type="EMBL" id="SVA68164.1"/>
    </source>
</evidence>
<keyword evidence="3" id="KW-1003">Cell membrane</keyword>
<evidence type="ECO:0000256" key="3">
    <source>
        <dbReference type="ARBA" id="ARBA00022475"/>
    </source>
</evidence>
<dbReference type="GO" id="GO:0055085">
    <property type="term" value="P:transmembrane transport"/>
    <property type="evidence" value="ECO:0007669"/>
    <property type="project" value="InterPro"/>
</dbReference>
<dbReference type="Pfam" id="PF00528">
    <property type="entry name" value="BPD_transp_1"/>
    <property type="match status" value="1"/>
</dbReference>
<dbReference type="InterPro" id="IPR000515">
    <property type="entry name" value="MetI-like"/>
</dbReference>
<feature type="transmembrane region" description="Helical" evidence="7">
    <location>
        <begin position="155"/>
        <end position="175"/>
    </location>
</feature>
<evidence type="ECO:0000256" key="5">
    <source>
        <dbReference type="ARBA" id="ARBA00022989"/>
    </source>
</evidence>
<feature type="transmembrane region" description="Helical" evidence="7">
    <location>
        <begin position="94"/>
        <end position="112"/>
    </location>
</feature>
<dbReference type="GO" id="GO:0005886">
    <property type="term" value="C:plasma membrane"/>
    <property type="evidence" value="ECO:0007669"/>
    <property type="project" value="UniProtKB-SubCell"/>
</dbReference>
<protein>
    <recommendedName>
        <fullName evidence="8">ABC transmembrane type-1 domain-containing protein</fullName>
    </recommendedName>
</protein>
<feature type="transmembrane region" description="Helical" evidence="7">
    <location>
        <begin position="54"/>
        <end position="73"/>
    </location>
</feature>
<comment type="subcellular location">
    <subcellularLocation>
        <location evidence="1">Cell membrane</location>
        <topology evidence="1">Multi-pass membrane protein</topology>
    </subcellularLocation>
</comment>
<dbReference type="PANTHER" id="PTHR43005:SF1">
    <property type="entry name" value="SPERMIDINE_PUTRESCINE TRANSPORT SYSTEM PERMEASE PROTEIN"/>
    <property type="match status" value="1"/>
</dbReference>
<keyword evidence="6 7" id="KW-0472">Membrane</keyword>
<dbReference type="InterPro" id="IPR035906">
    <property type="entry name" value="MetI-like_sf"/>
</dbReference>
<dbReference type="Gene3D" id="1.10.3720.10">
    <property type="entry name" value="MetI-like"/>
    <property type="match status" value="1"/>
</dbReference>
<feature type="domain" description="ABC transmembrane type-1" evidence="8">
    <location>
        <begin position="1"/>
        <end position="171"/>
    </location>
</feature>
<proteinExistence type="predicted"/>
<evidence type="ECO:0000256" key="2">
    <source>
        <dbReference type="ARBA" id="ARBA00022448"/>
    </source>
</evidence>
<dbReference type="PANTHER" id="PTHR43005">
    <property type="entry name" value="BLR7065 PROTEIN"/>
    <property type="match status" value="1"/>
</dbReference>
<evidence type="ECO:0000256" key="6">
    <source>
        <dbReference type="ARBA" id="ARBA00023136"/>
    </source>
</evidence>
<keyword evidence="4 7" id="KW-0812">Transmembrane</keyword>
<keyword evidence="2" id="KW-0813">Transport</keyword>
<keyword evidence="5 7" id="KW-1133">Transmembrane helix</keyword>
<dbReference type="PROSITE" id="PS50928">
    <property type="entry name" value="ABC_TM1"/>
    <property type="match status" value="1"/>
</dbReference>
<evidence type="ECO:0000256" key="7">
    <source>
        <dbReference type="SAM" id="Phobius"/>
    </source>
</evidence>
<name>A0A381XTR9_9ZZZZ</name>